<reference evidence="4 5" key="1">
    <citation type="submission" date="2020-03" db="EMBL/GenBank/DDBJ databases">
        <title>Assessment of the enzymatic potential of alkaline-tolerant lipase obtained from Bacillus luteus H11 (technogenic soil) for the bioremediation of saline soils contaminated with petroleum substances.</title>
        <authorList>
            <person name="Kalwasinska A."/>
        </authorList>
    </citation>
    <scope>NUCLEOTIDE SEQUENCE [LARGE SCALE GENOMIC DNA]</scope>
    <source>
        <strain evidence="4 5">H11</strain>
    </source>
</reference>
<proteinExistence type="predicted"/>
<keyword evidence="5" id="KW-1185">Reference proteome</keyword>
<dbReference type="Pfam" id="PF05065">
    <property type="entry name" value="Phage_capsid"/>
    <property type="match status" value="1"/>
</dbReference>
<evidence type="ECO:0000313" key="5">
    <source>
        <dbReference type="Proteomes" id="UP000752012"/>
    </source>
</evidence>
<dbReference type="NCBIfam" id="TIGR01554">
    <property type="entry name" value="major_cap_HK97"/>
    <property type="match status" value="1"/>
</dbReference>
<sequence length="381" mass="41924">MGELSKEVDKEDADLESLEKELRELKDEKAEIEKRQRIQAELKGMQEDKKQRKSVETFNLTADDLAAGQDELDKEMEERGAALMEKRAVTVSSGDLVTPKHDKATINDTFNQVSTLLDRVQSTPLNGGESYAVPYEIQHGEGNYTAEGEPYVDVDVDFGYAMINKTKITAYSEITEEVEKLPRADYASRVVAGNTKAVRKKITREILSGSGGTGEFVGIFSSQATAINPATDIEVSEIDRDTLDEIIYSYGGDEDVEDEHVLILSKDDLRKFAQVEDGNNRKYYDVVNNGNTGTINGVRYVINSAAGSSAVAEDGDYLMAYGPLSNYEMGIFSPLEVKRSDDYKFKQGMIAHRGSVFAGGNVVAFNGFLRVKKGAAEAPEA</sequence>
<feature type="domain" description="Phage capsid-like C-terminal" evidence="3">
    <location>
        <begin position="96"/>
        <end position="371"/>
    </location>
</feature>
<comment type="caution">
    <text evidence="4">The sequence shown here is derived from an EMBL/GenBank/DDBJ whole genome shotgun (WGS) entry which is preliminary data.</text>
</comment>
<dbReference type="RefSeq" id="WP_168005597.1">
    <property type="nucleotide sequence ID" value="NZ_JAATHJ010000006.1"/>
</dbReference>
<keyword evidence="2" id="KW-0175">Coiled coil</keyword>
<accession>A0A969PX09</accession>
<dbReference type="Gene3D" id="3.30.2400.10">
    <property type="entry name" value="Major capsid protein gp5"/>
    <property type="match status" value="1"/>
</dbReference>
<organism evidence="4 5">
    <name type="scientific">Alkalicoccus luteus</name>
    <dbReference type="NCBI Taxonomy" id="1237094"/>
    <lineage>
        <taxon>Bacteria</taxon>
        <taxon>Bacillati</taxon>
        <taxon>Bacillota</taxon>
        <taxon>Bacilli</taxon>
        <taxon>Bacillales</taxon>
        <taxon>Bacillaceae</taxon>
        <taxon>Alkalicoccus</taxon>
    </lineage>
</organism>
<dbReference type="Proteomes" id="UP000752012">
    <property type="component" value="Unassembled WGS sequence"/>
</dbReference>
<dbReference type="AlphaFoldDB" id="A0A969PX09"/>
<feature type="coiled-coil region" evidence="2">
    <location>
        <begin position="1"/>
        <end position="42"/>
    </location>
</feature>
<evidence type="ECO:0000256" key="2">
    <source>
        <dbReference type="SAM" id="Coils"/>
    </source>
</evidence>
<protein>
    <submittedName>
        <fullName evidence="4">Phage major capsid protein</fullName>
    </submittedName>
</protein>
<evidence type="ECO:0000259" key="3">
    <source>
        <dbReference type="Pfam" id="PF05065"/>
    </source>
</evidence>
<comment type="subcellular location">
    <subcellularLocation>
        <location evidence="1">Virion</location>
    </subcellularLocation>
</comment>
<dbReference type="InterPro" id="IPR054612">
    <property type="entry name" value="Phage_capsid-like_C"/>
</dbReference>
<evidence type="ECO:0000256" key="1">
    <source>
        <dbReference type="ARBA" id="ARBA00004328"/>
    </source>
</evidence>
<name>A0A969PX09_9BACI</name>
<dbReference type="InterPro" id="IPR024455">
    <property type="entry name" value="Phage_capsid"/>
</dbReference>
<dbReference type="EMBL" id="JAATHJ010000006">
    <property type="protein sequence ID" value="NJP37187.1"/>
    <property type="molecule type" value="Genomic_DNA"/>
</dbReference>
<gene>
    <name evidence="4" type="ORF">HCN83_06240</name>
</gene>
<dbReference type="SUPFAM" id="SSF56563">
    <property type="entry name" value="Major capsid protein gp5"/>
    <property type="match status" value="1"/>
</dbReference>
<evidence type="ECO:0000313" key="4">
    <source>
        <dbReference type="EMBL" id="NJP37187.1"/>
    </source>
</evidence>